<protein>
    <submittedName>
        <fullName evidence="7">Protein MON2-like</fullName>
    </submittedName>
</protein>
<evidence type="ECO:0000256" key="2">
    <source>
        <dbReference type="ARBA" id="ARBA00022448"/>
    </source>
</evidence>
<dbReference type="GO" id="GO:0015031">
    <property type="term" value="P:protein transport"/>
    <property type="evidence" value="ECO:0007669"/>
    <property type="project" value="UniProtKB-KW"/>
</dbReference>
<evidence type="ECO:0000313" key="8">
    <source>
        <dbReference type="Proteomes" id="UP000192247"/>
    </source>
</evidence>
<keyword evidence="8" id="KW-1185">Reference proteome</keyword>
<name>A0A1V9XCD2_9ACAR</name>
<dbReference type="Proteomes" id="UP000192247">
    <property type="component" value="Unassembled WGS sequence"/>
</dbReference>
<feature type="compositionally biased region" description="Polar residues" evidence="4">
    <location>
        <begin position="659"/>
        <end position="672"/>
    </location>
</feature>
<dbReference type="SUPFAM" id="SSF48371">
    <property type="entry name" value="ARM repeat"/>
    <property type="match status" value="1"/>
</dbReference>
<dbReference type="InParanoid" id="A0A1V9XCD2"/>
<evidence type="ECO:0000313" key="7">
    <source>
        <dbReference type="EMBL" id="OQR71012.1"/>
    </source>
</evidence>
<proteinExistence type="inferred from homology"/>
<dbReference type="PANTHER" id="PTHR10663:SF333">
    <property type="entry name" value="PROTEIN MON2 HOMOLOG"/>
    <property type="match status" value="1"/>
</dbReference>
<gene>
    <name evidence="7" type="ORF">BIW11_01580</name>
</gene>
<evidence type="ECO:0000256" key="3">
    <source>
        <dbReference type="ARBA" id="ARBA00022927"/>
    </source>
</evidence>
<dbReference type="EMBL" id="MNPL01015580">
    <property type="protein sequence ID" value="OQR71012.1"/>
    <property type="molecule type" value="Genomic_DNA"/>
</dbReference>
<reference evidence="7 8" key="1">
    <citation type="journal article" date="2017" name="Gigascience">
        <title>Draft genome of the honey bee ectoparasitic mite, Tropilaelaps mercedesae, is shaped by the parasitic life history.</title>
        <authorList>
            <person name="Dong X."/>
            <person name="Armstrong S.D."/>
            <person name="Xia D."/>
            <person name="Makepeace B.L."/>
            <person name="Darby A.C."/>
            <person name="Kadowaki T."/>
        </authorList>
    </citation>
    <scope>NUCLEOTIDE SEQUENCE [LARGE SCALE GENOMIC DNA]</scope>
    <source>
        <strain evidence="7">Wuxi-XJTLU</strain>
    </source>
</reference>
<feature type="region of interest" description="Disordered" evidence="4">
    <location>
        <begin position="646"/>
        <end position="676"/>
    </location>
</feature>
<dbReference type="STRING" id="418985.A0A1V9XCD2"/>
<keyword evidence="2" id="KW-0813">Transport</keyword>
<feature type="domain" description="Mon2/Sec7/BIG1-like HUS" evidence="5">
    <location>
        <begin position="217"/>
        <end position="386"/>
    </location>
</feature>
<accession>A0A1V9XCD2</accession>
<evidence type="ECO:0000256" key="1">
    <source>
        <dbReference type="ARBA" id="ARBA00008144"/>
    </source>
</evidence>
<dbReference type="InterPro" id="IPR032691">
    <property type="entry name" value="Mon2/Sec7/BIG1-like_HUS"/>
</dbReference>
<comment type="similarity">
    <text evidence="1">Belongs to the MON2 family.</text>
</comment>
<organism evidence="7 8">
    <name type="scientific">Tropilaelaps mercedesae</name>
    <dbReference type="NCBI Taxonomy" id="418985"/>
    <lineage>
        <taxon>Eukaryota</taxon>
        <taxon>Metazoa</taxon>
        <taxon>Ecdysozoa</taxon>
        <taxon>Arthropoda</taxon>
        <taxon>Chelicerata</taxon>
        <taxon>Arachnida</taxon>
        <taxon>Acari</taxon>
        <taxon>Parasitiformes</taxon>
        <taxon>Mesostigmata</taxon>
        <taxon>Gamasina</taxon>
        <taxon>Dermanyssoidea</taxon>
        <taxon>Laelapidae</taxon>
        <taxon>Tropilaelaps</taxon>
    </lineage>
</organism>
<evidence type="ECO:0000256" key="4">
    <source>
        <dbReference type="SAM" id="MobiDB-lite"/>
    </source>
</evidence>
<feature type="non-terminal residue" evidence="7">
    <location>
        <position position="734"/>
    </location>
</feature>
<dbReference type="InterPro" id="IPR016024">
    <property type="entry name" value="ARM-type_fold"/>
</dbReference>
<dbReference type="Pfam" id="PF12783">
    <property type="entry name" value="Sec7-like_HUS"/>
    <property type="match status" value="1"/>
</dbReference>
<sequence length="734" mass="80285">MGSRSAMNATDKKLLDNLQSDLRQLSNEAKRKFPAVKEAAESGIVKLRNAATKHEQLVLALRSDSPEILEPFFAGCDSKHPKIVQISLNAIQRMINIKAVNNLAASNIVNCLWGLMEAGLEEVKVLQTITQLLVTTDSVQDHVLAKALVISFRLHFTKNPTTNNTASATIRQCVNCVFERARDQLKERTDLSKAYQCVDELKTGTHAAPPSLARASADAYLLFQDLTFMVNAEQPTWLLGLQEMTRSFGLELIEDILAEFYQVFITHPEFTFLLKERVCPLVIKLFSPNTKFRAQQAAPGAVQDKPFFGICMRLIRIVSVLIARFYSCLVTECEIFLSLITKFLDPEKADWQRALALEVMYKMCSQPDLLRCFCIHYDMKAHSSKILQEIINSFAEMLDKVEPSAVPDGYCLSVGYVSIIEMITSITKLIHKYQKKSPTTEEEATANQELCIQLVHSSWGGLISVMGLLLETSCDEQITDTLLTCITSYAVLCGQLNMCTPRDAFISAMCKGSLPPHYTLTVLTTIYQSSYISPRSVFEADSVVDMRPSLGPYLGSGGSLDGGSDVAPRTDQIVAVGTPLPTRSLPQGAHQGPVMLTAKNLQCMRALLILSQSNGAILSTAWHMVLTTLQHLVWILGLKPAAGGGLKAPPSGTAGQGVGPSTAQGGSNVGTQSSGGQGEACLTTAITNDLPVLSAMLSRLFENSQKLSEVALHHLIDALCKLSQESMELAFSNR</sequence>
<keyword evidence="3" id="KW-0653">Protein transport</keyword>
<comment type="caution">
    <text evidence="7">The sequence shown here is derived from an EMBL/GenBank/DDBJ whole genome shotgun (WGS) entry which is preliminary data.</text>
</comment>
<feature type="domain" description="Mon2/Sec7/BIG1-like dimerisation and cyclophilin-binding" evidence="6">
    <location>
        <begin position="10"/>
        <end position="181"/>
    </location>
</feature>
<dbReference type="PANTHER" id="PTHR10663">
    <property type="entry name" value="GUANYL-NUCLEOTIDE EXCHANGE FACTOR"/>
    <property type="match status" value="1"/>
</dbReference>
<evidence type="ECO:0000259" key="5">
    <source>
        <dbReference type="Pfam" id="PF12783"/>
    </source>
</evidence>
<dbReference type="Pfam" id="PF16213">
    <property type="entry name" value="DCB"/>
    <property type="match status" value="1"/>
</dbReference>
<dbReference type="OrthoDB" id="294853at2759"/>
<dbReference type="AlphaFoldDB" id="A0A1V9XCD2"/>
<evidence type="ECO:0000259" key="6">
    <source>
        <dbReference type="Pfam" id="PF16213"/>
    </source>
</evidence>
<dbReference type="InterPro" id="IPR032629">
    <property type="entry name" value="DCB_dom"/>
</dbReference>